<dbReference type="GO" id="GO:0010737">
    <property type="term" value="P:protein kinase A signaling"/>
    <property type="evidence" value="ECO:0007669"/>
    <property type="project" value="TreeGrafter"/>
</dbReference>
<dbReference type="GO" id="GO:0043066">
    <property type="term" value="P:negative regulation of apoptotic process"/>
    <property type="evidence" value="ECO:0007669"/>
    <property type="project" value="TreeGrafter"/>
</dbReference>
<dbReference type="Gene3D" id="1.10.533.10">
    <property type="entry name" value="Death Domain, Fas"/>
    <property type="match status" value="1"/>
</dbReference>
<keyword evidence="5" id="KW-0597">Phosphoprotein</keyword>
<keyword evidence="7" id="KW-0832">Ubl conjugation</keyword>
<name>A0A7J7WHV2_MYOMY</name>
<dbReference type="PROSITE" id="PS00260">
    <property type="entry name" value="GLUCAGON"/>
    <property type="match status" value="1"/>
</dbReference>
<dbReference type="Pfam" id="PF00123">
    <property type="entry name" value="Hormone_2"/>
    <property type="match status" value="2"/>
</dbReference>
<dbReference type="SMART" id="SM00070">
    <property type="entry name" value="GLUCA"/>
    <property type="match status" value="3"/>
</dbReference>
<evidence type="ECO:0000256" key="1">
    <source>
        <dbReference type="ARBA" id="ARBA00004613"/>
    </source>
</evidence>
<dbReference type="PANTHER" id="PTHR11418">
    <property type="entry name" value="GLUCAGON"/>
    <property type="match status" value="1"/>
</dbReference>
<proteinExistence type="inferred from homology"/>
<comment type="similarity">
    <text evidence="2">Belongs to the glucagon family.</text>
</comment>
<comment type="caution">
    <text evidence="11">The sequence shown here is derived from an EMBL/GenBank/DDBJ whole genome shotgun (WGS) entry which is preliminary data.</text>
</comment>
<accession>A0A7J7WHV2</accession>
<dbReference type="Gene3D" id="6.10.250.590">
    <property type="match status" value="3"/>
</dbReference>
<dbReference type="GO" id="GO:0005615">
    <property type="term" value="C:extracellular space"/>
    <property type="evidence" value="ECO:0007669"/>
    <property type="project" value="TreeGrafter"/>
</dbReference>
<dbReference type="Proteomes" id="UP000527355">
    <property type="component" value="Unassembled WGS sequence"/>
</dbReference>
<dbReference type="Pfam" id="PF16739">
    <property type="entry name" value="CARD_2"/>
    <property type="match status" value="1"/>
</dbReference>
<dbReference type="VEuPathDB" id="HostDB:GeneID_118661739"/>
<dbReference type="GO" id="GO:0045087">
    <property type="term" value="P:innate immune response"/>
    <property type="evidence" value="ECO:0007669"/>
    <property type="project" value="UniProtKB-KW"/>
</dbReference>
<keyword evidence="4" id="KW-0964">Secreted</keyword>
<evidence type="ECO:0000256" key="3">
    <source>
        <dbReference type="ARBA" id="ARBA00022499"/>
    </source>
</evidence>
<dbReference type="VEuPathDB" id="HostDB:LOC118661563"/>
<keyword evidence="8" id="KW-0391">Immunity</keyword>
<dbReference type="AlphaFoldDB" id="A0A7J7WHV2"/>
<evidence type="ECO:0000256" key="4">
    <source>
        <dbReference type="ARBA" id="ARBA00022525"/>
    </source>
</evidence>
<dbReference type="PANTHER" id="PTHR11418:SF0">
    <property type="entry name" value="PRO-GLUCAGON"/>
    <property type="match status" value="1"/>
</dbReference>
<dbReference type="InterPro" id="IPR000532">
    <property type="entry name" value="Glucagon_GIP_secretin_VIP"/>
</dbReference>
<evidence type="ECO:0000313" key="11">
    <source>
        <dbReference type="EMBL" id="KAF6336959.1"/>
    </source>
</evidence>
<evidence type="ECO:0000256" key="2">
    <source>
        <dbReference type="ARBA" id="ARBA00008369"/>
    </source>
</evidence>
<dbReference type="InterPro" id="IPR015550">
    <property type="entry name" value="Glucagon"/>
</dbReference>
<keyword evidence="9" id="KW-0051">Antiviral defense</keyword>
<evidence type="ECO:0000256" key="6">
    <source>
        <dbReference type="ARBA" id="ARBA00022588"/>
    </source>
</evidence>
<evidence type="ECO:0000256" key="5">
    <source>
        <dbReference type="ARBA" id="ARBA00022553"/>
    </source>
</evidence>
<organism evidence="11 12">
    <name type="scientific">Myotis myotis</name>
    <name type="common">Greater mouse-eared bat</name>
    <name type="synonym">Vespertilio myotis</name>
    <dbReference type="NCBI Taxonomy" id="51298"/>
    <lineage>
        <taxon>Eukaryota</taxon>
        <taxon>Metazoa</taxon>
        <taxon>Chordata</taxon>
        <taxon>Craniata</taxon>
        <taxon>Vertebrata</taxon>
        <taxon>Euteleostomi</taxon>
        <taxon>Mammalia</taxon>
        <taxon>Eutheria</taxon>
        <taxon>Laurasiatheria</taxon>
        <taxon>Chiroptera</taxon>
        <taxon>Yangochiroptera</taxon>
        <taxon>Vespertilionidae</taxon>
        <taxon>Myotis</taxon>
    </lineage>
</organism>
<evidence type="ECO:0000256" key="8">
    <source>
        <dbReference type="ARBA" id="ARBA00022859"/>
    </source>
</evidence>
<keyword evidence="12" id="KW-1185">Reference proteome</keyword>
<keyword evidence="6" id="KW-0399">Innate immunity</keyword>
<dbReference type="GO" id="GO:0005737">
    <property type="term" value="C:cytoplasm"/>
    <property type="evidence" value="ECO:0007669"/>
    <property type="project" value="UniProtKB-ARBA"/>
</dbReference>
<evidence type="ECO:0000256" key="9">
    <source>
        <dbReference type="ARBA" id="ARBA00023118"/>
    </source>
</evidence>
<feature type="domain" description="Glucagon / GIP / secretin / VIP family" evidence="10">
    <location>
        <begin position="230"/>
        <end position="252"/>
    </location>
</feature>
<evidence type="ECO:0000256" key="7">
    <source>
        <dbReference type="ARBA" id="ARBA00022843"/>
    </source>
</evidence>
<evidence type="ECO:0000313" key="12">
    <source>
        <dbReference type="Proteomes" id="UP000527355"/>
    </source>
</evidence>
<gene>
    <name evidence="11" type="ORF">mMyoMyo1_012148</name>
</gene>
<protein>
    <recommendedName>
        <fullName evidence="10">Glucagon / GIP / secretin / VIP family domain-containing protein</fullName>
    </recommendedName>
</protein>
<evidence type="ECO:0000259" key="10">
    <source>
        <dbReference type="PROSITE" id="PS00260"/>
    </source>
</evidence>
<dbReference type="GO" id="GO:0051607">
    <property type="term" value="P:defense response to virus"/>
    <property type="evidence" value="ECO:0007669"/>
    <property type="project" value="UniProtKB-KW"/>
</dbReference>
<dbReference type="GO" id="GO:0005179">
    <property type="term" value="F:hormone activity"/>
    <property type="evidence" value="ECO:0007669"/>
    <property type="project" value="InterPro"/>
</dbReference>
<dbReference type="InterPro" id="IPR011029">
    <property type="entry name" value="DEATH-like_dom_sf"/>
</dbReference>
<dbReference type="EMBL" id="JABWUV010000008">
    <property type="protein sequence ID" value="KAF6336959.1"/>
    <property type="molecule type" value="Genomic_DNA"/>
</dbReference>
<dbReference type="GO" id="GO:0007188">
    <property type="term" value="P:adenylate cyclase-modulating G protein-coupled receptor signaling pathway"/>
    <property type="evidence" value="ECO:0007669"/>
    <property type="project" value="TreeGrafter"/>
</dbReference>
<reference evidence="11 12" key="1">
    <citation type="journal article" date="2020" name="Nature">
        <title>Six reference-quality genomes reveal evolution of bat adaptations.</title>
        <authorList>
            <person name="Jebb D."/>
            <person name="Huang Z."/>
            <person name="Pippel M."/>
            <person name="Hughes G.M."/>
            <person name="Lavrichenko K."/>
            <person name="Devanna P."/>
            <person name="Winkler S."/>
            <person name="Jermiin L.S."/>
            <person name="Skirmuntt E.C."/>
            <person name="Katzourakis A."/>
            <person name="Burkitt-Gray L."/>
            <person name="Ray D.A."/>
            <person name="Sullivan K.A.M."/>
            <person name="Roscito J.G."/>
            <person name="Kirilenko B.M."/>
            <person name="Davalos L.M."/>
            <person name="Corthals A.P."/>
            <person name="Power M.L."/>
            <person name="Jones G."/>
            <person name="Ransome R.D."/>
            <person name="Dechmann D.K.N."/>
            <person name="Locatelli A.G."/>
            <person name="Puechmaille S.J."/>
            <person name="Fedrigo O."/>
            <person name="Jarvis E.D."/>
            <person name="Hiller M."/>
            <person name="Vernes S.C."/>
            <person name="Myers E.W."/>
            <person name="Teeling E.C."/>
        </authorList>
    </citation>
    <scope>NUCLEOTIDE SEQUENCE [LARGE SCALE GENOMIC DNA]</scope>
    <source>
        <strain evidence="11">MMyoMyo1</strain>
        <tissue evidence="11">Flight muscle</tissue>
    </source>
</reference>
<comment type="subcellular location">
    <subcellularLocation>
        <location evidence="1">Secreted</location>
    </subcellularLocation>
</comment>
<dbReference type="GO" id="GO:0031769">
    <property type="term" value="F:glucagon receptor binding"/>
    <property type="evidence" value="ECO:0007669"/>
    <property type="project" value="TreeGrafter"/>
</dbReference>
<dbReference type="GO" id="GO:0035774">
    <property type="term" value="P:positive regulation of insulin secretion involved in cellular response to glucose stimulus"/>
    <property type="evidence" value="ECO:0007669"/>
    <property type="project" value="TreeGrafter"/>
</dbReference>
<keyword evidence="3" id="KW-1017">Isopeptide bond</keyword>
<dbReference type="InterPro" id="IPR031964">
    <property type="entry name" value="CARD_dom"/>
</dbReference>
<sequence>MANRGFPMQVTVKREYFTRPFELAPPQAVPLCTEEVKVFYEISAAENNGNEAGVRELLRRIVQKENWFSVSVTVLRQTEDEALAQELTGERCSMLDLLLVVSALSQEEHCSARSQAHSSLYPAPQADSLNNLHQINEEKRYTEGTLISDYSKVLEALNYQKFLDSLLDQLKNGIAKRHDEFKRHSEGIFNSDLSSYLDKKATKEFIAWLVKGLERQHSPKAIPEARHRRHAEGSFSDEMNTVLDKFVTRDFIKWLLQKKIIERK</sequence>